<evidence type="ECO:0000313" key="7">
    <source>
        <dbReference type="Proteomes" id="UP001597267"/>
    </source>
</evidence>
<organism evidence="6 7">
    <name type="scientific">Agrilactobacillus yilanensis</name>
    <dbReference type="NCBI Taxonomy" id="2485997"/>
    <lineage>
        <taxon>Bacteria</taxon>
        <taxon>Bacillati</taxon>
        <taxon>Bacillota</taxon>
        <taxon>Bacilli</taxon>
        <taxon>Lactobacillales</taxon>
        <taxon>Lactobacillaceae</taxon>
        <taxon>Agrilactobacillus</taxon>
    </lineage>
</organism>
<reference evidence="7" key="1">
    <citation type="journal article" date="2019" name="Int. J. Syst. Evol. Microbiol.">
        <title>The Global Catalogue of Microorganisms (GCM) 10K type strain sequencing project: providing services to taxonomists for standard genome sequencing and annotation.</title>
        <authorList>
            <consortium name="The Broad Institute Genomics Platform"/>
            <consortium name="The Broad Institute Genome Sequencing Center for Infectious Disease"/>
            <person name="Wu L."/>
            <person name="Ma J."/>
        </authorList>
    </citation>
    <scope>NUCLEOTIDE SEQUENCE [LARGE SCALE GENOMIC DNA]</scope>
    <source>
        <strain evidence="7">CCM 8896</strain>
    </source>
</reference>
<dbReference type="InterPro" id="IPR005119">
    <property type="entry name" value="LysR_subst-bd"/>
</dbReference>
<proteinExistence type="inferred from homology"/>
<evidence type="ECO:0000256" key="1">
    <source>
        <dbReference type="ARBA" id="ARBA00009437"/>
    </source>
</evidence>
<protein>
    <submittedName>
        <fullName evidence="6">LysR family transcriptional regulator</fullName>
    </submittedName>
</protein>
<evidence type="ECO:0000256" key="4">
    <source>
        <dbReference type="ARBA" id="ARBA00023163"/>
    </source>
</evidence>
<evidence type="ECO:0000256" key="3">
    <source>
        <dbReference type="ARBA" id="ARBA00023125"/>
    </source>
</evidence>
<comment type="caution">
    <text evidence="6">The sequence shown here is derived from an EMBL/GenBank/DDBJ whole genome shotgun (WGS) entry which is preliminary data.</text>
</comment>
<evidence type="ECO:0000259" key="5">
    <source>
        <dbReference type="PROSITE" id="PS50931"/>
    </source>
</evidence>
<dbReference type="RefSeq" id="WP_125713961.1">
    <property type="nucleotide sequence ID" value="NZ_JBHTOP010000003.1"/>
</dbReference>
<dbReference type="PRINTS" id="PR00039">
    <property type="entry name" value="HTHLYSR"/>
</dbReference>
<name>A0ABW4J6P6_9LACO</name>
<dbReference type="CDD" id="cd05466">
    <property type="entry name" value="PBP2_LTTR_substrate"/>
    <property type="match status" value="1"/>
</dbReference>
<sequence length="299" mass="33712">MIQQIKYFIAVVDAHSFTKAAAACHISQSAISQQIKELENNLGTPLLTRVGRSFELTPAGTYFYSHGPAVLQAVQQLQQGTIQAANLEAAVLHVGYIQNFGSAQFLQAVAEFSQRYPQVKLKISNGTHEQLYDLLRTDQIDVIFSDQRRALSENYNNEPLITTHLSVAVAKQALPEITETVTLKTLADLPCILVVSPQQQANEMTYYREILGVTSEFRIVGSNDEAEMLVASNQGFWLRNDQNQDKIDQSVSRILRLVQQKRPVVQHYYAFWKQDNSGYYIESFALILKAQFEKLIPAQ</sequence>
<evidence type="ECO:0000256" key="2">
    <source>
        <dbReference type="ARBA" id="ARBA00023015"/>
    </source>
</evidence>
<evidence type="ECO:0000313" key="6">
    <source>
        <dbReference type="EMBL" id="MFD1670885.1"/>
    </source>
</evidence>
<dbReference type="Gene3D" id="3.40.190.290">
    <property type="match status" value="1"/>
</dbReference>
<dbReference type="Gene3D" id="1.10.10.10">
    <property type="entry name" value="Winged helix-like DNA-binding domain superfamily/Winged helix DNA-binding domain"/>
    <property type="match status" value="1"/>
</dbReference>
<dbReference type="Proteomes" id="UP001597267">
    <property type="component" value="Unassembled WGS sequence"/>
</dbReference>
<comment type="similarity">
    <text evidence="1">Belongs to the LysR transcriptional regulatory family.</text>
</comment>
<dbReference type="InterPro" id="IPR000847">
    <property type="entry name" value="LysR_HTH_N"/>
</dbReference>
<keyword evidence="7" id="KW-1185">Reference proteome</keyword>
<dbReference type="Pfam" id="PF03466">
    <property type="entry name" value="LysR_substrate"/>
    <property type="match status" value="1"/>
</dbReference>
<dbReference type="SUPFAM" id="SSF53850">
    <property type="entry name" value="Periplasmic binding protein-like II"/>
    <property type="match status" value="1"/>
</dbReference>
<feature type="domain" description="HTH lysR-type" evidence="5">
    <location>
        <begin position="1"/>
        <end position="57"/>
    </location>
</feature>
<dbReference type="InterPro" id="IPR036388">
    <property type="entry name" value="WH-like_DNA-bd_sf"/>
</dbReference>
<dbReference type="InterPro" id="IPR036390">
    <property type="entry name" value="WH_DNA-bd_sf"/>
</dbReference>
<dbReference type="PANTHER" id="PTHR30346:SF0">
    <property type="entry name" value="HCA OPERON TRANSCRIPTIONAL ACTIVATOR HCAR"/>
    <property type="match status" value="1"/>
</dbReference>
<accession>A0ABW4J6P6</accession>
<dbReference type="PANTHER" id="PTHR30346">
    <property type="entry name" value="TRANSCRIPTIONAL DUAL REGULATOR HCAR-RELATED"/>
    <property type="match status" value="1"/>
</dbReference>
<gene>
    <name evidence="6" type="ORF">ACFQ5M_02105</name>
</gene>
<dbReference type="PROSITE" id="PS50931">
    <property type="entry name" value="HTH_LYSR"/>
    <property type="match status" value="1"/>
</dbReference>
<dbReference type="EMBL" id="JBHTOP010000003">
    <property type="protein sequence ID" value="MFD1670885.1"/>
    <property type="molecule type" value="Genomic_DNA"/>
</dbReference>
<dbReference type="Pfam" id="PF00126">
    <property type="entry name" value="HTH_1"/>
    <property type="match status" value="1"/>
</dbReference>
<keyword evidence="3" id="KW-0238">DNA-binding</keyword>
<keyword evidence="4" id="KW-0804">Transcription</keyword>
<dbReference type="SUPFAM" id="SSF46785">
    <property type="entry name" value="Winged helix' DNA-binding domain"/>
    <property type="match status" value="1"/>
</dbReference>
<keyword evidence="2" id="KW-0805">Transcription regulation</keyword>